<evidence type="ECO:0000313" key="4">
    <source>
        <dbReference type="Proteomes" id="UP000266482"/>
    </source>
</evidence>
<dbReference type="PANTHER" id="PTHR33490">
    <property type="entry name" value="BLR5614 PROTEIN-RELATED"/>
    <property type="match status" value="1"/>
</dbReference>
<feature type="signal peptide" evidence="1">
    <location>
        <begin position="1"/>
        <end position="23"/>
    </location>
</feature>
<evidence type="ECO:0000256" key="1">
    <source>
        <dbReference type="SAM" id="SignalP"/>
    </source>
</evidence>
<dbReference type="EMBL" id="QXQA01000030">
    <property type="protein sequence ID" value="RIX45861.1"/>
    <property type="molecule type" value="Genomic_DNA"/>
</dbReference>
<dbReference type="InterPro" id="IPR002931">
    <property type="entry name" value="Transglutaminase-like"/>
</dbReference>
<name>A0A3A1UH19_9BACL</name>
<keyword evidence="4" id="KW-1185">Reference proteome</keyword>
<sequence>MRKLVFVLSAFLLLLASIPATHASAETGKAAGWLDAKKVSQGIAAISYEVNAKVKTKLMIAKGKESYTYNLTPGSKTEQFPLQLGNGEYKITILENVSGKSYKAVAQETVKLNLKDDKVVYLNSVQNINWSSTSNAIVKAQELTKNKKTDEDKIKAVYEYITTNIAYDDKLAKTATADYLPIIDRTLKTKKDICYGYASLFAAMLRSLNIPTKMAMGYTDYIDQYHAWNEVYVNGKWMTIDTTLDASLKKAKKKTVMYRDAAKYTKSKQY</sequence>
<dbReference type="Proteomes" id="UP000266482">
    <property type="component" value="Unassembled WGS sequence"/>
</dbReference>
<comment type="caution">
    <text evidence="3">The sequence shown here is derived from an EMBL/GenBank/DDBJ whole genome shotgun (WGS) entry which is preliminary data.</text>
</comment>
<dbReference type="InterPro" id="IPR038765">
    <property type="entry name" value="Papain-like_cys_pep_sf"/>
</dbReference>
<dbReference type="AlphaFoldDB" id="A0A3A1UH19"/>
<gene>
    <name evidence="3" type="ORF">D3P08_26640</name>
</gene>
<feature type="domain" description="Transglutaminase-like" evidence="2">
    <location>
        <begin position="186"/>
        <end position="244"/>
    </location>
</feature>
<evidence type="ECO:0000313" key="3">
    <source>
        <dbReference type="EMBL" id="RIX45861.1"/>
    </source>
</evidence>
<keyword evidence="1" id="KW-0732">Signal</keyword>
<reference evidence="3 4" key="1">
    <citation type="submission" date="2018-09" db="EMBL/GenBank/DDBJ databases">
        <title>Paenibacillus aracenensis nov. sp. isolated from a cave in southern Spain.</title>
        <authorList>
            <person name="Jurado V."/>
            <person name="Gutierrez-Patricio S."/>
            <person name="Gonzalez-Pimentel J.L."/>
            <person name="Miller A.Z."/>
            <person name="Laiz L."/>
            <person name="Saiz-Jimenez C."/>
        </authorList>
    </citation>
    <scope>NUCLEOTIDE SEQUENCE [LARGE SCALE GENOMIC DNA]</scope>
    <source>
        <strain evidence="3 4">DSM 22867</strain>
    </source>
</reference>
<dbReference type="SMART" id="SM00460">
    <property type="entry name" value="TGc"/>
    <property type="match status" value="1"/>
</dbReference>
<accession>A0A3A1UH19</accession>
<dbReference type="RefSeq" id="WP_119603158.1">
    <property type="nucleotide sequence ID" value="NZ_QXQA01000030.1"/>
</dbReference>
<feature type="chain" id="PRO_5039004284" evidence="1">
    <location>
        <begin position="24"/>
        <end position="270"/>
    </location>
</feature>
<dbReference type="Pfam" id="PF01841">
    <property type="entry name" value="Transglut_core"/>
    <property type="match status" value="1"/>
</dbReference>
<dbReference type="Gene3D" id="3.10.620.30">
    <property type="match status" value="1"/>
</dbReference>
<organism evidence="3 4">
    <name type="scientific">Paenibacillus nanensis</name>
    <dbReference type="NCBI Taxonomy" id="393251"/>
    <lineage>
        <taxon>Bacteria</taxon>
        <taxon>Bacillati</taxon>
        <taxon>Bacillota</taxon>
        <taxon>Bacilli</taxon>
        <taxon>Bacillales</taxon>
        <taxon>Paenibacillaceae</taxon>
        <taxon>Paenibacillus</taxon>
    </lineage>
</organism>
<protein>
    <submittedName>
        <fullName evidence="3">Transglutaminase domain-containing protein</fullName>
    </submittedName>
</protein>
<proteinExistence type="predicted"/>
<evidence type="ECO:0000259" key="2">
    <source>
        <dbReference type="SMART" id="SM00460"/>
    </source>
</evidence>
<dbReference type="SUPFAM" id="SSF54001">
    <property type="entry name" value="Cysteine proteinases"/>
    <property type="match status" value="1"/>
</dbReference>
<dbReference type="OrthoDB" id="9787782at2"/>